<feature type="domain" description="Tc1-like transposase DDE" evidence="2">
    <location>
        <begin position="77"/>
        <end position="213"/>
    </location>
</feature>
<reference evidence="3 4" key="1">
    <citation type="submission" date="2019-09" db="EMBL/GenBank/DDBJ databases">
        <title>Identification of Malikia spinosa a prominent benzene-, toluene-, and ethylbenzene-degrading bacterium: enrichment, isolation and whole genome sequencing.</title>
        <authorList>
            <person name="Tancsics A."/>
            <person name="Revesz F."/>
            <person name="Kriszt B."/>
        </authorList>
    </citation>
    <scope>NUCLEOTIDE SEQUENCE [LARGE SCALE GENOMIC DNA]</scope>
    <source>
        <strain evidence="3 4">AB6</strain>
    </source>
</reference>
<dbReference type="Proteomes" id="UP000481947">
    <property type="component" value="Unassembled WGS sequence"/>
</dbReference>
<evidence type="ECO:0000313" key="4">
    <source>
        <dbReference type="Proteomes" id="UP000481947"/>
    </source>
</evidence>
<feature type="compositionally biased region" description="Basic and acidic residues" evidence="1">
    <location>
        <begin position="21"/>
        <end position="30"/>
    </location>
</feature>
<dbReference type="InterPro" id="IPR038717">
    <property type="entry name" value="Tc1-like_DDE_dom"/>
</dbReference>
<dbReference type="SUPFAM" id="SSF53098">
    <property type="entry name" value="Ribonuclease H-like"/>
    <property type="match status" value="1"/>
</dbReference>
<name>A0A7C9N900_9BURK</name>
<comment type="caution">
    <text evidence="3">The sequence shown here is derived from an EMBL/GenBank/DDBJ whole genome shotgun (WGS) entry which is preliminary data.</text>
</comment>
<dbReference type="Gene3D" id="3.30.420.10">
    <property type="entry name" value="Ribonuclease H-like superfamily/Ribonuclease H"/>
    <property type="match status" value="1"/>
</dbReference>
<dbReference type="Pfam" id="PF13358">
    <property type="entry name" value="DDE_3"/>
    <property type="match status" value="1"/>
</dbReference>
<dbReference type="PANTHER" id="PTHR46564:SF1">
    <property type="entry name" value="TRANSPOSASE"/>
    <property type="match status" value="1"/>
</dbReference>
<dbReference type="InterPro" id="IPR036397">
    <property type="entry name" value="RNaseH_sf"/>
</dbReference>
<sequence length="236" mass="26507">MGTRGTSERHRAATAPCRGTRRSDPCRDPYPDPQGQWPGVVAHAPQLGKKRDAAVFAQSSEELDKLRIQAQAGEIELAYLDEAGFAQVHPNRSAWTPRGEQHLIEAPSGKRLNVMVVLLSSGTVGYAYYWYTSTAELFLGFVNDLAQRVSKPLVIVLGNASIHRAGAIQGALVLFKKQGLKFEFLSPYSPELNCIEVMWRLMKHRWLAAKRRTEAELERAVEHVFKHFGSQFKMDF</sequence>
<feature type="compositionally biased region" description="Basic and acidic residues" evidence="1">
    <location>
        <begin position="1"/>
        <end position="11"/>
    </location>
</feature>
<evidence type="ECO:0000313" key="3">
    <source>
        <dbReference type="EMBL" id="MYZ52602.1"/>
    </source>
</evidence>
<dbReference type="GO" id="GO:0003676">
    <property type="term" value="F:nucleic acid binding"/>
    <property type="evidence" value="ECO:0007669"/>
    <property type="project" value="InterPro"/>
</dbReference>
<dbReference type="InterPro" id="IPR012337">
    <property type="entry name" value="RNaseH-like_sf"/>
</dbReference>
<accession>A0A7C9N900</accession>
<organism evidence="3 4">
    <name type="scientific">Malikia spinosa</name>
    <dbReference type="NCBI Taxonomy" id="86180"/>
    <lineage>
        <taxon>Bacteria</taxon>
        <taxon>Pseudomonadati</taxon>
        <taxon>Pseudomonadota</taxon>
        <taxon>Betaproteobacteria</taxon>
        <taxon>Burkholderiales</taxon>
        <taxon>Comamonadaceae</taxon>
        <taxon>Malikia</taxon>
    </lineage>
</organism>
<proteinExistence type="predicted"/>
<dbReference type="PANTHER" id="PTHR46564">
    <property type="entry name" value="TRANSPOSASE"/>
    <property type="match status" value="1"/>
</dbReference>
<evidence type="ECO:0000256" key="1">
    <source>
        <dbReference type="SAM" id="MobiDB-lite"/>
    </source>
</evidence>
<dbReference type="AlphaFoldDB" id="A0A7C9N900"/>
<dbReference type="EMBL" id="VYSB01000010">
    <property type="protein sequence ID" value="MYZ52602.1"/>
    <property type="molecule type" value="Genomic_DNA"/>
</dbReference>
<feature type="region of interest" description="Disordered" evidence="1">
    <location>
        <begin position="1"/>
        <end position="32"/>
    </location>
</feature>
<evidence type="ECO:0000259" key="2">
    <source>
        <dbReference type="Pfam" id="PF13358"/>
    </source>
</evidence>
<protein>
    <submittedName>
        <fullName evidence="3">Transposase</fullName>
    </submittedName>
</protein>
<gene>
    <name evidence="3" type="ORF">F5985_10745</name>
</gene>